<proteinExistence type="predicted"/>
<dbReference type="AlphaFoldDB" id="A0A151XGB4"/>
<dbReference type="EMBL" id="KQ982178">
    <property type="protein sequence ID" value="KYQ59290.1"/>
    <property type="molecule type" value="Genomic_DNA"/>
</dbReference>
<sequence>EGVKGRLDSVSQVCAQRRTPESRTYLLLLWNMASRRDPMKPVSFEQCEHRSYFRIKELNPFYLDLFTQDWTTCELKNASGNTGYEEF</sequence>
<evidence type="ECO:0000313" key="2">
    <source>
        <dbReference type="Proteomes" id="UP000075809"/>
    </source>
</evidence>
<feature type="non-terminal residue" evidence="1">
    <location>
        <position position="1"/>
    </location>
</feature>
<accession>A0A151XGB4</accession>
<reference evidence="1 2" key="1">
    <citation type="submission" date="2015-09" db="EMBL/GenBank/DDBJ databases">
        <title>Trachymyrmex zeteki WGS genome.</title>
        <authorList>
            <person name="Nygaard S."/>
            <person name="Hu H."/>
            <person name="Boomsma J."/>
            <person name="Zhang G."/>
        </authorList>
    </citation>
    <scope>NUCLEOTIDE SEQUENCE [LARGE SCALE GENOMIC DNA]</scope>
    <source>
        <strain evidence="1">Tzet28-1</strain>
        <tissue evidence="1">Whole body</tissue>
    </source>
</reference>
<name>A0A151XGB4_9HYME</name>
<dbReference type="Proteomes" id="UP000075809">
    <property type="component" value="Unassembled WGS sequence"/>
</dbReference>
<keyword evidence="2" id="KW-1185">Reference proteome</keyword>
<organism evidence="1 2">
    <name type="scientific">Mycetomoellerius zeteki</name>
    <dbReference type="NCBI Taxonomy" id="64791"/>
    <lineage>
        <taxon>Eukaryota</taxon>
        <taxon>Metazoa</taxon>
        <taxon>Ecdysozoa</taxon>
        <taxon>Arthropoda</taxon>
        <taxon>Hexapoda</taxon>
        <taxon>Insecta</taxon>
        <taxon>Pterygota</taxon>
        <taxon>Neoptera</taxon>
        <taxon>Endopterygota</taxon>
        <taxon>Hymenoptera</taxon>
        <taxon>Apocrita</taxon>
        <taxon>Aculeata</taxon>
        <taxon>Formicoidea</taxon>
        <taxon>Formicidae</taxon>
        <taxon>Myrmicinae</taxon>
        <taxon>Mycetomoellerius</taxon>
    </lineage>
</organism>
<gene>
    <name evidence="1" type="ORF">ALC60_01691</name>
</gene>
<protein>
    <submittedName>
        <fullName evidence="1">Uncharacterized protein</fullName>
    </submittedName>
</protein>
<evidence type="ECO:0000313" key="1">
    <source>
        <dbReference type="EMBL" id="KYQ59290.1"/>
    </source>
</evidence>